<reference evidence="2" key="2">
    <citation type="submission" date="2018-07" db="EMBL/GenBank/DDBJ databases">
        <authorList>
            <consortium name="NCBI Pathogen Detection Project"/>
        </authorList>
    </citation>
    <scope>NUCLEOTIDE SEQUENCE</scope>
    <source>
        <strain evidence="2">10-1049</strain>
    </source>
</reference>
<dbReference type="GO" id="GO:0006355">
    <property type="term" value="P:regulation of DNA-templated transcription"/>
    <property type="evidence" value="ECO:0007669"/>
    <property type="project" value="InterPro"/>
</dbReference>
<sequence length="96" mass="10756">MAEKQVKDYDKFNLRFPDGMRDAIAERAKRNGRSMNSEIVQILENALSGSQVGSVRIGFGESDFVEIDPSDHKSVINGLFELMHKLQSGDDNKKPT</sequence>
<comment type="caution">
    <text evidence="2">The sequence shown here is derived from an EMBL/GenBank/DDBJ whole genome shotgun (WGS) entry which is preliminary data.</text>
</comment>
<dbReference type="SUPFAM" id="SSF47598">
    <property type="entry name" value="Ribbon-helix-helix"/>
    <property type="match status" value="1"/>
</dbReference>
<name>A0A732GMV7_SALDU</name>
<accession>A0A732GMV7</accession>
<dbReference type="Pfam" id="PF03869">
    <property type="entry name" value="Arc"/>
    <property type="match status" value="1"/>
</dbReference>
<dbReference type="GO" id="GO:0043565">
    <property type="term" value="F:sequence-specific DNA binding"/>
    <property type="evidence" value="ECO:0007669"/>
    <property type="project" value="UniProtKB-ARBA"/>
</dbReference>
<feature type="domain" description="Arc-like DNA binding" evidence="1">
    <location>
        <begin position="7"/>
        <end position="48"/>
    </location>
</feature>
<dbReference type="Gene3D" id="1.10.1220.10">
    <property type="entry name" value="Met repressor-like"/>
    <property type="match status" value="1"/>
</dbReference>
<evidence type="ECO:0000259" key="1">
    <source>
        <dbReference type="Pfam" id="PF03869"/>
    </source>
</evidence>
<keyword evidence="2" id="KW-0238">DNA-binding</keyword>
<dbReference type="EMBL" id="DAASCL010000016">
    <property type="protein sequence ID" value="HAE4977720.1"/>
    <property type="molecule type" value="Genomic_DNA"/>
</dbReference>
<evidence type="ECO:0000313" key="2">
    <source>
        <dbReference type="EMBL" id="HAE4977720.1"/>
    </source>
</evidence>
<proteinExistence type="predicted"/>
<dbReference type="InterPro" id="IPR013321">
    <property type="entry name" value="Arc_rbn_hlx_hlx"/>
</dbReference>
<dbReference type="InterPro" id="IPR005569">
    <property type="entry name" value="Arc_DNA-bd_dom"/>
</dbReference>
<gene>
    <name evidence="2" type="ORF">G4G51_002268</name>
</gene>
<dbReference type="AlphaFoldDB" id="A0A732GMV7"/>
<protein>
    <submittedName>
        <fullName evidence="2">Arc family DNA-binding protein</fullName>
    </submittedName>
</protein>
<organism evidence="2">
    <name type="scientific">Salmonella dublin</name>
    <dbReference type="NCBI Taxonomy" id="98360"/>
    <lineage>
        <taxon>Bacteria</taxon>
        <taxon>Pseudomonadati</taxon>
        <taxon>Pseudomonadota</taxon>
        <taxon>Gammaproteobacteria</taxon>
        <taxon>Enterobacterales</taxon>
        <taxon>Enterobacteriaceae</taxon>
        <taxon>Salmonella</taxon>
    </lineage>
</organism>
<dbReference type="InterPro" id="IPR010985">
    <property type="entry name" value="Ribbon_hlx_hlx"/>
</dbReference>
<reference evidence="2" key="1">
    <citation type="journal article" date="2018" name="Genome Biol.">
        <title>SKESA: strategic k-mer extension for scrupulous assemblies.</title>
        <authorList>
            <person name="Souvorov A."/>
            <person name="Agarwala R."/>
            <person name="Lipman D.J."/>
        </authorList>
    </citation>
    <scope>NUCLEOTIDE SEQUENCE</scope>
    <source>
        <strain evidence="2">10-1049</strain>
    </source>
</reference>